<name>A0A8H6Q430_9EURO</name>
<organism evidence="3 4">
    <name type="scientific">Aspergillus hiratsukae</name>
    <dbReference type="NCBI Taxonomy" id="1194566"/>
    <lineage>
        <taxon>Eukaryota</taxon>
        <taxon>Fungi</taxon>
        <taxon>Dikarya</taxon>
        <taxon>Ascomycota</taxon>
        <taxon>Pezizomycotina</taxon>
        <taxon>Eurotiomycetes</taxon>
        <taxon>Eurotiomycetidae</taxon>
        <taxon>Eurotiales</taxon>
        <taxon>Aspergillaceae</taxon>
        <taxon>Aspergillus</taxon>
        <taxon>Aspergillus subgen. Fumigati</taxon>
    </lineage>
</organism>
<dbReference type="SUPFAM" id="SSF52507">
    <property type="entry name" value="Homo-oligomeric flavin-containing Cys decarboxylases, HFCD"/>
    <property type="match status" value="1"/>
</dbReference>
<dbReference type="Gene3D" id="3.40.50.1950">
    <property type="entry name" value="Flavin prenyltransferase-like"/>
    <property type="match status" value="1"/>
</dbReference>
<dbReference type="EMBL" id="JACBAF010002169">
    <property type="protein sequence ID" value="KAF7165384.1"/>
    <property type="molecule type" value="Genomic_DNA"/>
</dbReference>
<keyword evidence="1" id="KW-1133">Transmembrane helix</keyword>
<evidence type="ECO:0000313" key="4">
    <source>
        <dbReference type="Proteomes" id="UP000662466"/>
    </source>
</evidence>
<dbReference type="GO" id="GO:0003824">
    <property type="term" value="F:catalytic activity"/>
    <property type="evidence" value="ECO:0007669"/>
    <property type="project" value="InterPro"/>
</dbReference>
<proteinExistence type="predicted"/>
<evidence type="ECO:0000259" key="2">
    <source>
        <dbReference type="Pfam" id="PF02441"/>
    </source>
</evidence>
<keyword evidence="1" id="KW-0472">Membrane</keyword>
<dbReference type="InterPro" id="IPR003382">
    <property type="entry name" value="Flavoprotein"/>
</dbReference>
<keyword evidence="1" id="KW-0812">Transmembrane</keyword>
<accession>A0A8H6Q430</accession>
<reference evidence="3" key="1">
    <citation type="submission" date="2020-06" db="EMBL/GenBank/DDBJ databases">
        <title>Draft genome sequences of strains closely related to Aspergillus parafelis and Aspergillus hiratsukae.</title>
        <authorList>
            <person name="Dos Santos R.A.C."/>
            <person name="Rivero-Menendez O."/>
            <person name="Steenwyk J.L."/>
            <person name="Mead M.E."/>
            <person name="Goldman G.H."/>
            <person name="Alastruey-Izquierdo A."/>
            <person name="Rokas A."/>
        </authorList>
    </citation>
    <scope>NUCLEOTIDE SEQUENCE</scope>
    <source>
        <strain evidence="3">CNM-CM6106</strain>
    </source>
</reference>
<dbReference type="Pfam" id="PF02441">
    <property type="entry name" value="Flavoprotein"/>
    <property type="match status" value="1"/>
</dbReference>
<feature type="transmembrane region" description="Helical" evidence="1">
    <location>
        <begin position="20"/>
        <end position="39"/>
    </location>
</feature>
<dbReference type="AlphaFoldDB" id="A0A8H6Q430"/>
<evidence type="ECO:0000313" key="3">
    <source>
        <dbReference type="EMBL" id="KAF7165384.1"/>
    </source>
</evidence>
<gene>
    <name evidence="3" type="ORF">CNMCM6106_001574</name>
</gene>
<feature type="domain" description="Flavoprotein" evidence="2">
    <location>
        <begin position="17"/>
        <end position="63"/>
    </location>
</feature>
<dbReference type="Proteomes" id="UP000662466">
    <property type="component" value="Unassembled WGS sequence"/>
</dbReference>
<sequence>MNVDHPQPTSQHIPGRKRIVVAMTGATGALMGIKTLIALRRLHVGTRLIISKWASQTIAYETDYTQCNVRTLAGSFL</sequence>
<protein>
    <recommendedName>
        <fullName evidence="2">Flavoprotein domain-containing protein</fullName>
    </recommendedName>
</protein>
<comment type="caution">
    <text evidence="3">The sequence shown here is derived from an EMBL/GenBank/DDBJ whole genome shotgun (WGS) entry which is preliminary data.</text>
</comment>
<dbReference type="InterPro" id="IPR036551">
    <property type="entry name" value="Flavin_trans-like"/>
</dbReference>
<evidence type="ECO:0000256" key="1">
    <source>
        <dbReference type="SAM" id="Phobius"/>
    </source>
</evidence>